<gene>
    <name evidence="2" type="ORF">A6R68_11658</name>
</gene>
<organism evidence="2 3">
    <name type="scientific">Neotoma lepida</name>
    <name type="common">Desert woodrat</name>
    <dbReference type="NCBI Taxonomy" id="56216"/>
    <lineage>
        <taxon>Eukaryota</taxon>
        <taxon>Metazoa</taxon>
        <taxon>Chordata</taxon>
        <taxon>Craniata</taxon>
        <taxon>Vertebrata</taxon>
        <taxon>Euteleostomi</taxon>
        <taxon>Mammalia</taxon>
        <taxon>Eutheria</taxon>
        <taxon>Euarchontoglires</taxon>
        <taxon>Glires</taxon>
        <taxon>Rodentia</taxon>
        <taxon>Myomorpha</taxon>
        <taxon>Muroidea</taxon>
        <taxon>Cricetidae</taxon>
        <taxon>Neotominae</taxon>
        <taxon>Neotoma</taxon>
    </lineage>
</organism>
<evidence type="ECO:0000313" key="2">
    <source>
        <dbReference type="EMBL" id="OBS57217.1"/>
    </source>
</evidence>
<keyword evidence="3" id="KW-1185">Reference proteome</keyword>
<evidence type="ECO:0000313" key="3">
    <source>
        <dbReference type="Proteomes" id="UP000092124"/>
    </source>
</evidence>
<proteinExistence type="predicted"/>
<feature type="non-terminal residue" evidence="2">
    <location>
        <position position="147"/>
    </location>
</feature>
<dbReference type="EMBL" id="LZPO01117304">
    <property type="protein sequence ID" value="OBS57217.1"/>
    <property type="molecule type" value="Genomic_DNA"/>
</dbReference>
<dbReference type="AlphaFoldDB" id="A0A1A6FVS1"/>
<comment type="caution">
    <text evidence="2">The sequence shown here is derived from an EMBL/GenBank/DDBJ whole genome shotgun (WGS) entry which is preliminary data.</text>
</comment>
<evidence type="ECO:0000256" key="1">
    <source>
        <dbReference type="SAM" id="MobiDB-lite"/>
    </source>
</evidence>
<feature type="non-terminal residue" evidence="2">
    <location>
        <position position="1"/>
    </location>
</feature>
<accession>A0A1A6FVS1</accession>
<reference evidence="2 3" key="1">
    <citation type="submission" date="2016-06" db="EMBL/GenBank/DDBJ databases">
        <title>The Draft Genome Sequence and Annotation of the Desert Woodrat Neotoma lepida.</title>
        <authorList>
            <person name="Campbell M."/>
            <person name="Oakeson K.F."/>
            <person name="Yandell M."/>
            <person name="Halpert J.R."/>
            <person name="Dearing D."/>
        </authorList>
    </citation>
    <scope>NUCLEOTIDE SEQUENCE [LARGE SCALE GENOMIC DNA]</scope>
    <source>
        <strain evidence="2">417</strain>
        <tissue evidence="2">Liver</tissue>
    </source>
</reference>
<feature type="compositionally biased region" description="Basic and acidic residues" evidence="1">
    <location>
        <begin position="52"/>
        <end position="70"/>
    </location>
</feature>
<name>A0A1A6FVS1_NEOLE</name>
<feature type="region of interest" description="Disordered" evidence="1">
    <location>
        <begin position="1"/>
        <end position="83"/>
    </location>
</feature>
<dbReference type="Proteomes" id="UP000092124">
    <property type="component" value="Unassembled WGS sequence"/>
</dbReference>
<protein>
    <submittedName>
        <fullName evidence="2">Uncharacterized protein</fullName>
    </submittedName>
</protein>
<sequence>ITTNSKASTPAKPPGEREVRQRGCRWQAALGKEGSEQEGKRKRIIAACTAEGKPEAAKGSHQAERSKGREEGEEGEGNKKSLHIHVTVQSKQVKGLPGRALRQVPEASRHQECGGSSGICHFLSWLLLLQLLLGTQEDLIRKHFLYS</sequence>